<sequence>MILEFLRARDSHENSLILRTTLTGNIVNSNITISDVENAMLELIKEGVFVLETSGIDLILTKYGFDVIQNL</sequence>
<dbReference type="Proteomes" id="UP000056502">
    <property type="component" value="Chromosome I"/>
</dbReference>
<protein>
    <submittedName>
        <fullName evidence="1">Uncharacterized protein</fullName>
    </submittedName>
</protein>
<gene>
    <name evidence="1" type="ORF">G436_0553</name>
</gene>
<name>A0A0M4MRT2_LEPIR</name>
<evidence type="ECO:0000313" key="1">
    <source>
        <dbReference type="EMBL" id="ALE37776.1"/>
    </source>
</evidence>
<evidence type="ECO:0000313" key="2">
    <source>
        <dbReference type="Proteomes" id="UP000056502"/>
    </source>
</evidence>
<accession>A0A0M4MRT2</accession>
<dbReference type="AlphaFoldDB" id="A0A0M4MRT2"/>
<proteinExistence type="predicted"/>
<dbReference type="EMBL" id="CP012603">
    <property type="protein sequence ID" value="ALE37776.1"/>
    <property type="molecule type" value="Genomic_DNA"/>
</dbReference>
<organism evidence="1">
    <name type="scientific">Leptospira interrogans serovar Hardjo str. Norma</name>
    <dbReference type="NCBI Taxonomy" id="1279460"/>
    <lineage>
        <taxon>Bacteria</taxon>
        <taxon>Pseudomonadati</taxon>
        <taxon>Spirochaetota</taxon>
        <taxon>Spirochaetia</taxon>
        <taxon>Leptospirales</taxon>
        <taxon>Leptospiraceae</taxon>
        <taxon>Leptospira</taxon>
    </lineage>
</organism>
<reference evidence="1 2" key="1">
    <citation type="journal article" date="2015" name="Genome Announc.">
        <title>Whole-Genome Sequence of Leptospira interrogans Serovar Hardjo Subtype Hardjoprajitno Strain Norma, Isolated from Cattle in a Leptospirosis Outbreak in Brazil.</title>
        <authorList>
            <person name="Cosate M.R."/>
            <person name="Soares S.C."/>
            <person name="Mendes T.A."/>
            <person name="Raittz R.T."/>
            <person name="Moreira E.C."/>
            <person name="Leite R."/>
            <person name="Fernandes G.R."/>
            <person name="Haddad J.P."/>
            <person name="Ortega J.M."/>
        </authorList>
    </citation>
    <scope>NUCLEOTIDE SEQUENCE [LARGE SCALE GENOMIC DNA]</scope>
    <source>
        <strain evidence="1 2">Norma</strain>
    </source>
</reference>